<evidence type="ECO:0000256" key="9">
    <source>
        <dbReference type="ARBA" id="ARBA00023065"/>
    </source>
</evidence>
<dbReference type="OMA" id="FSKMAMF"/>
<keyword evidence="15" id="KW-1185">Reference proteome</keyword>
<dbReference type="AlphaFoldDB" id="A0A834RFH6"/>
<evidence type="ECO:0000256" key="3">
    <source>
        <dbReference type="ARBA" id="ARBA00022448"/>
    </source>
</evidence>
<comment type="subcellular location">
    <subcellularLocation>
        <location evidence="1">Endomembrane system</location>
        <topology evidence="1">Multi-pass membrane protein</topology>
    </subcellularLocation>
</comment>
<evidence type="ECO:0000256" key="5">
    <source>
        <dbReference type="ARBA" id="ARBA00022692"/>
    </source>
</evidence>
<evidence type="ECO:0000256" key="11">
    <source>
        <dbReference type="ARBA" id="ARBA00023303"/>
    </source>
</evidence>
<dbReference type="PANTHER" id="PTHR12454">
    <property type="entry name" value="TRIMERIC INTRACELLULAR CATION CHANNEL"/>
    <property type="match status" value="1"/>
</dbReference>
<feature type="transmembrane region" description="Helical" evidence="12">
    <location>
        <begin position="85"/>
        <end position="105"/>
    </location>
</feature>
<protein>
    <submittedName>
        <fullName evidence="13">Trimeric intracellular cation channel type A</fullName>
    </submittedName>
</protein>
<evidence type="ECO:0000313" key="13">
    <source>
        <dbReference type="EMBL" id="KAF7495686.1"/>
    </source>
</evidence>
<keyword evidence="7" id="KW-0630">Potassium</keyword>
<feature type="transmembrane region" description="Helical" evidence="12">
    <location>
        <begin position="210"/>
        <end position="230"/>
    </location>
</feature>
<evidence type="ECO:0000256" key="7">
    <source>
        <dbReference type="ARBA" id="ARBA00022958"/>
    </source>
</evidence>
<gene>
    <name evidence="13" type="ORF">SSS_8219</name>
</gene>
<keyword evidence="10 12" id="KW-0472">Membrane</keyword>
<dbReference type="Pfam" id="PF05197">
    <property type="entry name" value="TRIC"/>
    <property type="match status" value="1"/>
</dbReference>
<keyword evidence="11" id="KW-0407">Ion channel</keyword>
<dbReference type="GO" id="GO:0005267">
    <property type="term" value="F:potassium channel activity"/>
    <property type="evidence" value="ECO:0007669"/>
    <property type="project" value="UniProtKB-KW"/>
</dbReference>
<evidence type="ECO:0000256" key="4">
    <source>
        <dbReference type="ARBA" id="ARBA00022538"/>
    </source>
</evidence>
<organism evidence="13">
    <name type="scientific">Sarcoptes scabiei</name>
    <name type="common">Itch mite</name>
    <name type="synonym">Acarus scabiei</name>
    <dbReference type="NCBI Taxonomy" id="52283"/>
    <lineage>
        <taxon>Eukaryota</taxon>
        <taxon>Metazoa</taxon>
        <taxon>Ecdysozoa</taxon>
        <taxon>Arthropoda</taxon>
        <taxon>Chelicerata</taxon>
        <taxon>Arachnida</taxon>
        <taxon>Acari</taxon>
        <taxon>Acariformes</taxon>
        <taxon>Sarcoptiformes</taxon>
        <taxon>Astigmata</taxon>
        <taxon>Psoroptidia</taxon>
        <taxon>Sarcoptoidea</taxon>
        <taxon>Sarcoptidae</taxon>
        <taxon>Sarcoptinae</taxon>
        <taxon>Sarcoptes</taxon>
    </lineage>
</organism>
<evidence type="ECO:0000256" key="1">
    <source>
        <dbReference type="ARBA" id="ARBA00004127"/>
    </source>
</evidence>
<evidence type="ECO:0000313" key="14">
    <source>
        <dbReference type="EnsemblMetazoa" id="KAF7495686.1"/>
    </source>
</evidence>
<sequence>MDPMIFLDLANELTKLKMYPYFDLAHFIVTGLYLRDDLSTGCHAFSRKHPFACWISFMLSAFAGNILSAFLLGEPIADSFKSTNHIILATAVWYILFYSPFDFVYKIIKFLPCKIGIVIMKEIVRCKKIHAGVQHAYALYPNSYLIMIIIGTVKGNGSSFSKILERCIRGVWTPTAVEFMSPSFATKASIGASVVFVLDKKTDWISAPPSLVYLGVVIFFIYFKLSSVLLGVHDPFLPFENLVCALCFGGIWDILSDFISAKTLSENGTLKTELSRNGKPEMNKKKD</sequence>
<evidence type="ECO:0000256" key="6">
    <source>
        <dbReference type="ARBA" id="ARBA00022826"/>
    </source>
</evidence>
<reference evidence="13" key="2">
    <citation type="submission" date="2020-01" db="EMBL/GenBank/DDBJ databases">
        <authorList>
            <person name="Korhonen P.K.K."/>
            <person name="Guangxu M.G."/>
            <person name="Wang T.W."/>
            <person name="Stroehlein A.J.S."/>
            <person name="Young N.D."/>
            <person name="Ang C.-S.A."/>
            <person name="Fernando D.W.F."/>
            <person name="Lu H.L."/>
            <person name="Taylor S.T."/>
            <person name="Ehtesham M.E.M."/>
            <person name="Najaraj S.H.N."/>
            <person name="Harsha G.H.G."/>
            <person name="Madugundu A.M."/>
            <person name="Renuse S.R."/>
            <person name="Holt D.H."/>
            <person name="Pandey A.P."/>
            <person name="Papenfuss A.P."/>
            <person name="Gasser R.B.G."/>
            <person name="Fischer K.F."/>
        </authorList>
    </citation>
    <scope>NUCLEOTIDE SEQUENCE</scope>
    <source>
        <strain evidence="13">SSS_KF_BRIS2020</strain>
    </source>
</reference>
<reference evidence="15" key="1">
    <citation type="journal article" date="2020" name="PLoS Negl. Trop. Dis.">
        <title>High-quality nuclear genome for Sarcoptes scabiei-A critical resource for a neglected parasite.</title>
        <authorList>
            <person name="Korhonen P.K."/>
            <person name="Gasser R.B."/>
            <person name="Ma G."/>
            <person name="Wang T."/>
            <person name="Stroehlein A.J."/>
            <person name="Young N.D."/>
            <person name="Ang C.S."/>
            <person name="Fernando D.D."/>
            <person name="Lu H.C."/>
            <person name="Taylor S."/>
            <person name="Reynolds S.L."/>
            <person name="Mofiz E."/>
            <person name="Najaraj S.H."/>
            <person name="Gowda H."/>
            <person name="Madugundu A."/>
            <person name="Renuse S."/>
            <person name="Holt D."/>
            <person name="Pandey A."/>
            <person name="Papenfuss A.T."/>
            <person name="Fischer K."/>
        </authorList>
    </citation>
    <scope>NUCLEOTIDE SEQUENCE [LARGE SCALE GENOMIC DNA]</scope>
</reference>
<keyword evidence="8 12" id="KW-1133">Transmembrane helix</keyword>
<feature type="transmembrane region" description="Helical" evidence="12">
    <location>
        <begin position="51"/>
        <end position="73"/>
    </location>
</feature>
<dbReference type="GO" id="GO:0016020">
    <property type="term" value="C:membrane"/>
    <property type="evidence" value="ECO:0007669"/>
    <property type="project" value="InterPro"/>
</dbReference>
<comment type="similarity">
    <text evidence="2">Belongs to the TMEM38 family.</text>
</comment>
<keyword evidence="5 12" id="KW-0812">Transmembrane</keyword>
<evidence type="ECO:0000256" key="2">
    <source>
        <dbReference type="ARBA" id="ARBA00005766"/>
    </source>
</evidence>
<evidence type="ECO:0000313" key="15">
    <source>
        <dbReference type="Proteomes" id="UP000070412"/>
    </source>
</evidence>
<dbReference type="GO" id="GO:0042802">
    <property type="term" value="F:identical protein binding"/>
    <property type="evidence" value="ECO:0007669"/>
    <property type="project" value="InterPro"/>
</dbReference>
<evidence type="ECO:0000256" key="12">
    <source>
        <dbReference type="SAM" id="Phobius"/>
    </source>
</evidence>
<dbReference type="InterPro" id="IPR007866">
    <property type="entry name" value="TRIC_channel"/>
</dbReference>
<dbReference type="PANTHER" id="PTHR12454:SF11">
    <property type="entry name" value="GH25683P"/>
    <property type="match status" value="1"/>
</dbReference>
<dbReference type="EMBL" id="WVUK01000046">
    <property type="protein sequence ID" value="KAF7495686.1"/>
    <property type="molecule type" value="Genomic_DNA"/>
</dbReference>
<keyword evidence="4" id="KW-0633">Potassium transport</keyword>
<keyword evidence="9" id="KW-0406">Ion transport</keyword>
<dbReference type="EnsemblMetazoa" id="SSS_8219s_mrna">
    <property type="protein sequence ID" value="KAF7495686.1"/>
    <property type="gene ID" value="SSS_8219"/>
</dbReference>
<reference evidence="14" key="3">
    <citation type="submission" date="2022-06" db="UniProtKB">
        <authorList>
            <consortium name="EnsemblMetazoa"/>
        </authorList>
    </citation>
    <scope>IDENTIFICATION</scope>
</reference>
<proteinExistence type="inferred from homology"/>
<dbReference type="GO" id="GO:0012505">
    <property type="term" value="C:endomembrane system"/>
    <property type="evidence" value="ECO:0007669"/>
    <property type="project" value="UniProtKB-SubCell"/>
</dbReference>
<dbReference type="Proteomes" id="UP000070412">
    <property type="component" value="Unassembled WGS sequence"/>
</dbReference>
<accession>A0A834RFH6</accession>
<evidence type="ECO:0000256" key="8">
    <source>
        <dbReference type="ARBA" id="ARBA00022989"/>
    </source>
</evidence>
<name>A0A834RFH6_SARSC</name>
<dbReference type="OrthoDB" id="195817at2759"/>
<evidence type="ECO:0000256" key="10">
    <source>
        <dbReference type="ARBA" id="ARBA00023136"/>
    </source>
</evidence>
<keyword evidence="6" id="KW-0631">Potassium channel</keyword>
<keyword evidence="3" id="KW-0813">Transport</keyword>